<dbReference type="EC" id="2.4.2.-" evidence="1"/>
<dbReference type="SUPFAM" id="SSF52317">
    <property type="entry name" value="Class I glutamine amidotransferase-like"/>
    <property type="match status" value="1"/>
</dbReference>
<dbReference type="GO" id="GO:0006598">
    <property type="term" value="P:polyamine catabolic process"/>
    <property type="evidence" value="ECO:0007669"/>
    <property type="project" value="TreeGrafter"/>
</dbReference>
<proteinExistence type="predicted"/>
<dbReference type="GO" id="GO:0016757">
    <property type="term" value="F:glycosyltransferase activity"/>
    <property type="evidence" value="ECO:0007669"/>
    <property type="project" value="UniProtKB-KW"/>
</dbReference>
<sequence>MGNDNKPIIGISGSLIIDEGGMFPGYERAYVNNDYVQSVVMAGGIPYIIPMVYDDEVIKEQIKNIDALILSGGHDVNPLLWGEEPSQKLGGILPKRDTYDIKLLKVAQEMHKPILGICRGEHILNVGNGGSLYQDLSFIDGCYIKHNQQHLSNVPTHTVNIVKGTKLYDILGEKVLTNSFHHLGIKDVAPGFVVAARAEDGVVEAIEREGDLFAIGIQWHPEMMTRDYPIMLEIFKRLIEEAKK</sequence>
<protein>
    <submittedName>
        <fullName evidence="1">Putative glutamine amidotransferasec</fullName>
        <ecNumber evidence="1">2.4.2.-</ecNumber>
    </submittedName>
</protein>
<evidence type="ECO:0000313" key="2">
    <source>
        <dbReference type="Proteomes" id="UP000075531"/>
    </source>
</evidence>
<keyword evidence="1" id="KW-0808">Transferase</keyword>
<dbReference type="PANTHER" id="PTHR43235">
    <property type="entry name" value="GLUTAMINE AMIDOTRANSFERASE PB2B2.05-RELATED"/>
    <property type="match status" value="1"/>
</dbReference>
<reference evidence="1 2" key="1">
    <citation type="submission" date="2016-02" db="EMBL/GenBank/DDBJ databases">
        <title>Genome sequence of Clostridium tepidiprofundi DSM 19306.</title>
        <authorList>
            <person name="Poehlein A."/>
            <person name="Daniel R."/>
        </authorList>
    </citation>
    <scope>NUCLEOTIDE SEQUENCE [LARGE SCALE GENOMIC DNA]</scope>
    <source>
        <strain evidence="1 2">DSM 19306</strain>
    </source>
</reference>
<dbReference type="InterPro" id="IPR044668">
    <property type="entry name" value="PuuD-like"/>
</dbReference>
<comment type="caution">
    <text evidence="1">The sequence shown here is derived from an EMBL/GenBank/DDBJ whole genome shotgun (WGS) entry which is preliminary data.</text>
</comment>
<dbReference type="PANTHER" id="PTHR43235:SF1">
    <property type="entry name" value="GLUTAMINE AMIDOTRANSFERASE PB2B2.05-RELATED"/>
    <property type="match status" value="1"/>
</dbReference>
<keyword evidence="1" id="KW-0315">Glutamine amidotransferase</keyword>
<dbReference type="FunFam" id="3.40.50.880:FF:000030">
    <property type="entry name" value="Gamma-glutamyl-gamma-aminobutyrate hydrolase PuuD"/>
    <property type="match status" value="1"/>
</dbReference>
<dbReference type="PATRIC" id="fig|1121338.3.peg.1545"/>
<dbReference type="AlphaFoldDB" id="A0A151B447"/>
<dbReference type="InterPro" id="IPR029062">
    <property type="entry name" value="Class_I_gatase-like"/>
</dbReference>
<dbReference type="InterPro" id="IPR011697">
    <property type="entry name" value="Peptidase_C26"/>
</dbReference>
<dbReference type="PROSITE" id="PS51273">
    <property type="entry name" value="GATASE_TYPE_1"/>
    <property type="match status" value="1"/>
</dbReference>
<dbReference type="Gene3D" id="3.40.50.880">
    <property type="match status" value="1"/>
</dbReference>
<dbReference type="CDD" id="cd01745">
    <property type="entry name" value="GATase1_2"/>
    <property type="match status" value="1"/>
</dbReference>
<dbReference type="STRING" id="1121338.CLTEP_15010"/>
<keyword evidence="1" id="KW-0328">Glycosyltransferase</keyword>
<dbReference type="GO" id="GO:0005829">
    <property type="term" value="C:cytosol"/>
    <property type="evidence" value="ECO:0007669"/>
    <property type="project" value="TreeGrafter"/>
</dbReference>
<dbReference type="Proteomes" id="UP000075531">
    <property type="component" value="Unassembled WGS sequence"/>
</dbReference>
<keyword evidence="2" id="KW-1185">Reference proteome</keyword>
<dbReference type="GO" id="GO:0033969">
    <property type="term" value="F:gamma-glutamyl-gamma-aminobutyrate hydrolase activity"/>
    <property type="evidence" value="ECO:0007669"/>
    <property type="project" value="TreeGrafter"/>
</dbReference>
<name>A0A151B447_9CLOT</name>
<dbReference type="EMBL" id="LTBA01000014">
    <property type="protein sequence ID" value="KYH34573.1"/>
    <property type="molecule type" value="Genomic_DNA"/>
</dbReference>
<dbReference type="RefSeq" id="WP_066824835.1">
    <property type="nucleotide sequence ID" value="NZ_LTBA01000014.1"/>
</dbReference>
<accession>A0A151B447</accession>
<evidence type="ECO:0000313" key="1">
    <source>
        <dbReference type="EMBL" id="KYH34573.1"/>
    </source>
</evidence>
<organism evidence="1 2">
    <name type="scientific">Clostridium tepidiprofundi DSM 19306</name>
    <dbReference type="NCBI Taxonomy" id="1121338"/>
    <lineage>
        <taxon>Bacteria</taxon>
        <taxon>Bacillati</taxon>
        <taxon>Bacillota</taxon>
        <taxon>Clostridia</taxon>
        <taxon>Eubacteriales</taxon>
        <taxon>Clostridiaceae</taxon>
        <taxon>Clostridium</taxon>
    </lineage>
</organism>
<dbReference type="Pfam" id="PF07722">
    <property type="entry name" value="Peptidase_C26"/>
    <property type="match status" value="1"/>
</dbReference>
<dbReference type="OrthoDB" id="9813383at2"/>
<gene>
    <name evidence="1" type="ORF">CLTEP_15010</name>
</gene>